<reference evidence="1 2" key="1">
    <citation type="submission" date="2022-08" db="EMBL/GenBank/DDBJ databases">
        <title>Taxonomy of Curtobacterium flaccumfaciens.</title>
        <authorList>
            <person name="Osdaghi E."/>
            <person name="Taghavi S.M."/>
            <person name="Hamidizade M."/>
            <person name="Abachi H."/>
            <person name="Fazliarab A."/>
            <person name="Baeyen S."/>
            <person name="Portier P."/>
            <person name="Van Vaerenbergh J."/>
            <person name="Jacques M.-A."/>
        </authorList>
    </citation>
    <scope>NUCLEOTIDE SEQUENCE [LARGE SCALE GENOMIC DNA]</scope>
    <source>
        <strain evidence="1 2">LMG8786T</strain>
    </source>
</reference>
<keyword evidence="2" id="KW-1185">Reference proteome</keyword>
<evidence type="ECO:0000313" key="1">
    <source>
        <dbReference type="EMBL" id="MCS6523159.1"/>
    </source>
</evidence>
<name>A0ABT2HIT2_9MICO</name>
<proteinExistence type="predicted"/>
<sequence length="180" mass="18956">MVREGIALVAASMVVLGVGGCAVSTARTGPVLTALVGTWSYDVSGTGGKRVGSVDDGVDPALSYYGGDRYRIEIERGAWRLSGERQGTAVSASGRWGKEPLLWAPAGQSIEYQFTADSGPAVSFSPGTRLAQRPERIEADAYGDEPEFLNHSADVRVSSTTITATIEDADFPTHTATSTR</sequence>
<dbReference type="Proteomes" id="UP001652264">
    <property type="component" value="Unassembled WGS sequence"/>
</dbReference>
<dbReference type="EMBL" id="JANVAD010000005">
    <property type="protein sequence ID" value="MCS6523159.1"/>
    <property type="molecule type" value="Genomic_DNA"/>
</dbReference>
<comment type="caution">
    <text evidence="1">The sequence shown here is derived from an EMBL/GenBank/DDBJ whole genome shotgun (WGS) entry which is preliminary data.</text>
</comment>
<organism evidence="1 2">
    <name type="scientific">Curtobacterium citreum</name>
    <dbReference type="NCBI Taxonomy" id="2036"/>
    <lineage>
        <taxon>Bacteria</taxon>
        <taxon>Bacillati</taxon>
        <taxon>Actinomycetota</taxon>
        <taxon>Actinomycetes</taxon>
        <taxon>Micrococcales</taxon>
        <taxon>Microbacteriaceae</taxon>
        <taxon>Curtobacterium</taxon>
    </lineage>
</organism>
<dbReference type="GeneID" id="95322925"/>
<evidence type="ECO:0000313" key="2">
    <source>
        <dbReference type="Proteomes" id="UP001652264"/>
    </source>
</evidence>
<evidence type="ECO:0008006" key="3">
    <source>
        <dbReference type="Google" id="ProtNLM"/>
    </source>
</evidence>
<dbReference type="RefSeq" id="WP_141860162.1">
    <property type="nucleotide sequence ID" value="NZ_BMNV01000007.1"/>
</dbReference>
<protein>
    <recommendedName>
        <fullName evidence="3">Lipocalin-like domain-containing protein</fullName>
    </recommendedName>
</protein>
<accession>A0ABT2HIT2</accession>
<dbReference type="PROSITE" id="PS51257">
    <property type="entry name" value="PROKAR_LIPOPROTEIN"/>
    <property type="match status" value="1"/>
</dbReference>
<gene>
    <name evidence="1" type="ORF">NYQ28_11335</name>
</gene>